<feature type="transmembrane region" description="Helical" evidence="6">
    <location>
        <begin position="208"/>
        <end position="227"/>
    </location>
</feature>
<dbReference type="EMBL" id="KV921471">
    <property type="protein sequence ID" value="ORE14451.1"/>
    <property type="molecule type" value="Genomic_DNA"/>
</dbReference>
<evidence type="ECO:0000256" key="5">
    <source>
        <dbReference type="SAM" id="MobiDB-lite"/>
    </source>
</evidence>
<dbReference type="PRINTS" id="PR00447">
    <property type="entry name" value="NATRESASSCMP"/>
</dbReference>
<reference evidence="7 8" key="1">
    <citation type="journal article" date="2016" name="Proc. Natl. Acad. Sci. U.S.A.">
        <title>Lipid metabolic changes in an early divergent fungus govern the establishment of a mutualistic symbiosis with endobacteria.</title>
        <authorList>
            <person name="Lastovetsky O.A."/>
            <person name="Gaspar M.L."/>
            <person name="Mondo S.J."/>
            <person name="LaButti K.M."/>
            <person name="Sandor L."/>
            <person name="Grigoriev I.V."/>
            <person name="Henry S.A."/>
            <person name="Pawlowska T.E."/>
        </authorList>
    </citation>
    <scope>NUCLEOTIDE SEQUENCE [LARGE SCALE GENOMIC DNA]</scope>
    <source>
        <strain evidence="7 8">ATCC 11559</strain>
    </source>
</reference>
<name>A0A0A1NHA8_RHIZD</name>
<dbReference type="GO" id="GO:0005886">
    <property type="term" value="C:plasma membrane"/>
    <property type="evidence" value="ECO:0007669"/>
    <property type="project" value="TreeGrafter"/>
</dbReference>
<dbReference type="GO" id="GO:0005384">
    <property type="term" value="F:manganese ion transmembrane transporter activity"/>
    <property type="evidence" value="ECO:0007669"/>
    <property type="project" value="TreeGrafter"/>
</dbReference>
<sequence length="589" mass="64736">MLNSFGRITKYLKTLGKFIGPGFMIAVGYLDPGNWATDMEGGSSFGYRLLFIILVSNIIAVFLQNLTIRLGTVTGLDLASASRKFFPKWLNLFLYVLAEIAIIATDIAEVIGSAIALNLLFPSLPLPAGVAITAVDVFIILLFYNEDVEDDENSTSGRMVRIFEIFVMILVAAVGICFIIELAYSDIVAVDVFKGFLPTREIFTEPEVLYVAIGIIGATVMPHNLYLHSFIVQSRCREWKTGRPKVSKRGEQWIVKSNQFDLQQNMTPLEMSMSHTSIPVDSSGQVNFESVRKYLDRSLKKNLHYGFVDLLVALTFAFFVNCSILIVASANFYYTSGGQGQQQIQDLFSAHALLLQYLGPPAAVTFALALLCAGQSSTLTATLAGQVIMSGFLGMTTRPWIRRIVTRLIAIAPAMVAACVAGRSGLSNMLVASQVALSIQLPFAVVPLVYLTSRRSAMKLDLVVEGKEVDSIPLVTEQAKMSLIDRLVSRLRFSRSKSDWTRFPQFSKLNKRAVKDIFVQSSGQGVGEEERPSSDSSIEEKSNNHLTIDTLPEPLVYANGKVTKVISALVALLLIGLNGYLVVSLFMQI</sequence>
<feature type="transmembrane region" description="Helical" evidence="6">
    <location>
        <begin position="429"/>
        <end position="451"/>
    </location>
</feature>
<evidence type="ECO:0000256" key="3">
    <source>
        <dbReference type="ARBA" id="ARBA00022989"/>
    </source>
</evidence>
<evidence type="ECO:0000313" key="7">
    <source>
        <dbReference type="EMBL" id="ORE14451.1"/>
    </source>
</evidence>
<feature type="compositionally biased region" description="Basic and acidic residues" evidence="5">
    <location>
        <begin position="528"/>
        <end position="543"/>
    </location>
</feature>
<organism evidence="7 8">
    <name type="scientific">Rhizopus microsporus</name>
    <dbReference type="NCBI Taxonomy" id="58291"/>
    <lineage>
        <taxon>Eukaryota</taxon>
        <taxon>Fungi</taxon>
        <taxon>Fungi incertae sedis</taxon>
        <taxon>Mucoromycota</taxon>
        <taxon>Mucoromycotina</taxon>
        <taxon>Mucoromycetes</taxon>
        <taxon>Mucorales</taxon>
        <taxon>Mucorineae</taxon>
        <taxon>Rhizopodaceae</taxon>
        <taxon>Rhizopus</taxon>
    </lineage>
</organism>
<comment type="subcellular location">
    <subcellularLocation>
        <location evidence="1">Membrane</location>
        <topology evidence="1">Multi-pass membrane protein</topology>
    </subcellularLocation>
</comment>
<feature type="transmembrane region" description="Helical" evidence="6">
    <location>
        <begin position="354"/>
        <end position="373"/>
    </location>
</feature>
<dbReference type="GO" id="GO:0006824">
    <property type="term" value="P:cobalt ion transport"/>
    <property type="evidence" value="ECO:0007669"/>
    <property type="project" value="EnsemblFungi"/>
</dbReference>
<keyword evidence="2 6" id="KW-0812">Transmembrane</keyword>
<dbReference type="OMA" id="PRWLNYF"/>
<dbReference type="PANTHER" id="PTHR11706">
    <property type="entry name" value="SOLUTE CARRIER PROTEIN FAMILY 11 MEMBER"/>
    <property type="match status" value="1"/>
</dbReference>
<feature type="transmembrane region" description="Helical" evidence="6">
    <location>
        <begin position="565"/>
        <end position="587"/>
    </location>
</feature>
<dbReference type="PANTHER" id="PTHR11706:SF101">
    <property type="entry name" value="MANGANESE TRANSPORTER SMF1"/>
    <property type="match status" value="1"/>
</dbReference>
<keyword evidence="4 6" id="KW-0472">Membrane</keyword>
<feature type="transmembrane region" description="Helical" evidence="6">
    <location>
        <begin position="165"/>
        <end position="188"/>
    </location>
</feature>
<dbReference type="Proteomes" id="UP000242381">
    <property type="component" value="Unassembled WGS sequence"/>
</dbReference>
<feature type="transmembrane region" description="Helical" evidence="6">
    <location>
        <begin position="126"/>
        <end position="144"/>
    </location>
</feature>
<keyword evidence="3 6" id="KW-1133">Transmembrane helix</keyword>
<dbReference type="NCBIfam" id="NF037982">
    <property type="entry name" value="Nramp_1"/>
    <property type="match status" value="2"/>
</dbReference>
<dbReference type="GO" id="GO:0005802">
    <property type="term" value="C:trans-Golgi network"/>
    <property type="evidence" value="ECO:0007669"/>
    <property type="project" value="EnsemblFungi"/>
</dbReference>
<accession>A0A0A1NHA8</accession>
<feature type="transmembrane region" description="Helical" evidence="6">
    <location>
        <begin position="404"/>
        <end position="423"/>
    </location>
</feature>
<dbReference type="InterPro" id="IPR001046">
    <property type="entry name" value="NRAMP_fam"/>
</dbReference>
<dbReference type="GO" id="GO:0015086">
    <property type="term" value="F:cadmium ion transmembrane transporter activity"/>
    <property type="evidence" value="ECO:0007669"/>
    <property type="project" value="TreeGrafter"/>
</dbReference>
<feature type="transmembrane region" description="Helical" evidence="6">
    <location>
        <begin position="92"/>
        <end position="120"/>
    </location>
</feature>
<dbReference type="VEuPathDB" id="FungiDB:BCV72DRAFT_256975"/>
<feature type="transmembrane region" description="Helical" evidence="6">
    <location>
        <begin position="45"/>
        <end position="63"/>
    </location>
</feature>
<proteinExistence type="inferred from homology"/>
<dbReference type="GO" id="GO:0030026">
    <property type="term" value="P:intracellular manganese ion homeostasis"/>
    <property type="evidence" value="ECO:0007669"/>
    <property type="project" value="EnsemblFungi"/>
</dbReference>
<evidence type="ECO:0000256" key="6">
    <source>
        <dbReference type="SAM" id="Phobius"/>
    </source>
</evidence>
<feature type="transmembrane region" description="Helical" evidence="6">
    <location>
        <begin position="12"/>
        <end position="30"/>
    </location>
</feature>
<dbReference type="GO" id="GO:0005770">
    <property type="term" value="C:late endosome"/>
    <property type="evidence" value="ECO:0007669"/>
    <property type="project" value="EnsemblFungi"/>
</dbReference>
<feature type="transmembrane region" description="Helical" evidence="6">
    <location>
        <begin position="307"/>
        <end position="334"/>
    </location>
</feature>
<gene>
    <name evidence="7" type="ORF">BCV71DRAFT_204820</name>
</gene>
<dbReference type="AlphaFoldDB" id="A0A0A1NHA8"/>
<evidence type="ECO:0000256" key="4">
    <source>
        <dbReference type="ARBA" id="ARBA00023136"/>
    </source>
</evidence>
<dbReference type="GO" id="GO:0006877">
    <property type="term" value="P:intracellular cobalt ion homeostasis"/>
    <property type="evidence" value="ECO:0007669"/>
    <property type="project" value="EnsemblFungi"/>
</dbReference>
<feature type="region of interest" description="Disordered" evidence="5">
    <location>
        <begin position="522"/>
        <end position="543"/>
    </location>
</feature>
<evidence type="ECO:0000256" key="2">
    <source>
        <dbReference type="ARBA" id="ARBA00022692"/>
    </source>
</evidence>
<dbReference type="Pfam" id="PF01566">
    <property type="entry name" value="Nramp"/>
    <property type="match status" value="2"/>
</dbReference>
<dbReference type="GO" id="GO:0034755">
    <property type="term" value="P:iron ion transmembrane transport"/>
    <property type="evidence" value="ECO:0007669"/>
    <property type="project" value="TreeGrafter"/>
</dbReference>
<evidence type="ECO:0000256" key="1">
    <source>
        <dbReference type="ARBA" id="ARBA00004141"/>
    </source>
</evidence>
<dbReference type="NCBIfam" id="TIGR01197">
    <property type="entry name" value="nramp"/>
    <property type="match status" value="1"/>
</dbReference>
<evidence type="ECO:0000313" key="8">
    <source>
        <dbReference type="Proteomes" id="UP000242381"/>
    </source>
</evidence>
<dbReference type="HAMAP" id="MF_00221">
    <property type="entry name" value="NRAMP"/>
    <property type="match status" value="1"/>
</dbReference>
<protein>
    <submittedName>
        <fullName evidence="7">Natural resistance-associated macrophage protein</fullName>
    </submittedName>
</protein>